<feature type="transmembrane region" description="Helical" evidence="2">
    <location>
        <begin position="27"/>
        <end position="44"/>
    </location>
</feature>
<feature type="transmembrane region" description="Helical" evidence="2">
    <location>
        <begin position="80"/>
        <end position="105"/>
    </location>
</feature>
<dbReference type="Pfam" id="PF06947">
    <property type="entry name" value="DUF1290"/>
    <property type="match status" value="1"/>
</dbReference>
<evidence type="ECO:0000256" key="1">
    <source>
        <dbReference type="PIRNR" id="PIRNR018579"/>
    </source>
</evidence>
<evidence type="ECO:0000313" key="3">
    <source>
        <dbReference type="EMBL" id="KRQ86582.1"/>
    </source>
</evidence>
<dbReference type="PATRIC" id="fig|908809.3.peg.1569"/>
<sequence length="119" mass="12886">MLPIIGLIIGIIIGVFVKIDIPSAYTTYVPVAILAALDSVFGGLRASLDGKFESDIFISGFFGNVIIAALLAYLGDRLNVPIYLAAVLVFGSRLFNNFAIIRRLIIEKARGKKKSRGEN</sequence>
<dbReference type="PIRSF" id="PIRSF018579">
    <property type="entry name" value="Sbp"/>
    <property type="match status" value="1"/>
</dbReference>
<organism evidence="3 4">
    <name type="scientific">Caloramator mitchellensis</name>
    <dbReference type="NCBI Taxonomy" id="908809"/>
    <lineage>
        <taxon>Bacteria</taxon>
        <taxon>Bacillati</taxon>
        <taxon>Bacillota</taxon>
        <taxon>Clostridia</taxon>
        <taxon>Eubacteriales</taxon>
        <taxon>Clostridiaceae</taxon>
        <taxon>Caloramator</taxon>
    </lineage>
</organism>
<comment type="subcellular location">
    <subcellularLocation>
        <location evidence="1">Cell membrane</location>
        <topology evidence="1">Multi-pass membrane protein</topology>
    </subcellularLocation>
</comment>
<dbReference type="InterPro" id="IPR009709">
    <property type="entry name" value="DUF1290"/>
</dbReference>
<dbReference type="STRING" id="908809.ABG79_01565"/>
<dbReference type="Proteomes" id="UP000052015">
    <property type="component" value="Unassembled WGS sequence"/>
</dbReference>
<comment type="caution">
    <text evidence="3">The sequence shown here is derived from an EMBL/GenBank/DDBJ whole genome shotgun (WGS) entry which is preliminary data.</text>
</comment>
<evidence type="ECO:0000313" key="4">
    <source>
        <dbReference type="Proteomes" id="UP000052015"/>
    </source>
</evidence>
<protein>
    <recommendedName>
        <fullName evidence="5">Small basic protein</fullName>
    </recommendedName>
</protein>
<evidence type="ECO:0008006" key="5">
    <source>
        <dbReference type="Google" id="ProtNLM"/>
    </source>
</evidence>
<proteinExistence type="inferred from homology"/>
<comment type="similarity">
    <text evidence="1">Belongs to the sbp family.</text>
</comment>
<keyword evidence="1" id="KW-1003">Cell membrane</keyword>
<keyword evidence="1 2" id="KW-0472">Membrane</keyword>
<dbReference type="OrthoDB" id="9812056at2"/>
<dbReference type="AlphaFoldDB" id="A0A0R3JST9"/>
<keyword evidence="1 2" id="KW-0812">Transmembrane</keyword>
<dbReference type="RefSeq" id="WP_057978823.1">
    <property type="nucleotide sequence ID" value="NZ_LKHP01000008.1"/>
</dbReference>
<name>A0A0R3JST9_CALMK</name>
<dbReference type="GO" id="GO:0005886">
    <property type="term" value="C:plasma membrane"/>
    <property type="evidence" value="ECO:0007669"/>
    <property type="project" value="UniProtKB-SubCell"/>
</dbReference>
<feature type="transmembrane region" description="Helical" evidence="2">
    <location>
        <begin position="56"/>
        <end position="74"/>
    </location>
</feature>
<dbReference type="EMBL" id="LKHP01000008">
    <property type="protein sequence ID" value="KRQ86582.1"/>
    <property type="molecule type" value="Genomic_DNA"/>
</dbReference>
<reference evidence="3 4" key="1">
    <citation type="submission" date="2015-09" db="EMBL/GenBank/DDBJ databases">
        <title>Draft genome sequence of a Caloramator mitchellensis, a moderate thermophile from the Great Artesian Basin of Australia.</title>
        <authorList>
            <person name="Patel B.K."/>
        </authorList>
    </citation>
    <scope>NUCLEOTIDE SEQUENCE [LARGE SCALE GENOMIC DNA]</scope>
    <source>
        <strain evidence="3 4">VF08</strain>
    </source>
</reference>
<keyword evidence="2" id="KW-1133">Transmembrane helix</keyword>
<keyword evidence="4" id="KW-1185">Reference proteome</keyword>
<accession>A0A0R3JST9</accession>
<gene>
    <name evidence="3" type="ORF">ABG79_01565</name>
</gene>
<evidence type="ECO:0000256" key="2">
    <source>
        <dbReference type="SAM" id="Phobius"/>
    </source>
</evidence>